<evidence type="ECO:0000313" key="16">
    <source>
        <dbReference type="Proteomes" id="UP000887566"/>
    </source>
</evidence>
<keyword evidence="16" id="KW-1185">Reference proteome</keyword>
<evidence type="ECO:0000256" key="3">
    <source>
        <dbReference type="ARBA" id="ARBA00022448"/>
    </source>
</evidence>
<dbReference type="PRINTS" id="PR01078">
    <property type="entry name" value="AMINACHANNEL"/>
</dbReference>
<keyword evidence="7" id="KW-0915">Sodium</keyword>
<accession>A0A914WZH9</accession>
<evidence type="ECO:0000256" key="1">
    <source>
        <dbReference type="ARBA" id="ARBA00004141"/>
    </source>
</evidence>
<evidence type="ECO:0000256" key="6">
    <source>
        <dbReference type="ARBA" id="ARBA00022989"/>
    </source>
</evidence>
<feature type="transmembrane region" description="Helical" evidence="15">
    <location>
        <begin position="138"/>
        <end position="159"/>
    </location>
</feature>
<keyword evidence="10" id="KW-0325">Glycoprotein</keyword>
<evidence type="ECO:0000256" key="5">
    <source>
        <dbReference type="ARBA" id="ARBA00022692"/>
    </source>
</evidence>
<evidence type="ECO:0000313" key="17">
    <source>
        <dbReference type="WBParaSite" id="PSAMB.scaffold586size46481.g7116.t2"/>
    </source>
</evidence>
<keyword evidence="3 13" id="KW-0813">Transport</keyword>
<organism evidence="16 17">
    <name type="scientific">Plectus sambesii</name>
    <dbReference type="NCBI Taxonomy" id="2011161"/>
    <lineage>
        <taxon>Eukaryota</taxon>
        <taxon>Metazoa</taxon>
        <taxon>Ecdysozoa</taxon>
        <taxon>Nematoda</taxon>
        <taxon>Chromadorea</taxon>
        <taxon>Plectida</taxon>
        <taxon>Plectina</taxon>
        <taxon>Plectoidea</taxon>
        <taxon>Plectidae</taxon>
        <taxon>Plectus</taxon>
    </lineage>
</organism>
<keyword evidence="12 13" id="KW-0407">Ion channel</keyword>
<name>A0A914WZH9_9BILA</name>
<dbReference type="Pfam" id="PF00858">
    <property type="entry name" value="ASC"/>
    <property type="match status" value="1"/>
</dbReference>
<comment type="subcellular location">
    <subcellularLocation>
        <location evidence="1">Membrane</location>
        <topology evidence="1">Multi-pass membrane protein</topology>
    </subcellularLocation>
</comment>
<reference evidence="17" key="1">
    <citation type="submission" date="2022-11" db="UniProtKB">
        <authorList>
            <consortium name="WormBaseParasite"/>
        </authorList>
    </citation>
    <scope>IDENTIFICATION</scope>
</reference>
<dbReference type="InterPro" id="IPR001873">
    <property type="entry name" value="ENaC"/>
</dbReference>
<evidence type="ECO:0000256" key="14">
    <source>
        <dbReference type="SAM" id="MobiDB-lite"/>
    </source>
</evidence>
<feature type="region of interest" description="Disordered" evidence="14">
    <location>
        <begin position="1"/>
        <end position="23"/>
    </location>
</feature>
<dbReference type="GO" id="GO:0005886">
    <property type="term" value="C:plasma membrane"/>
    <property type="evidence" value="ECO:0007669"/>
    <property type="project" value="TreeGrafter"/>
</dbReference>
<dbReference type="Gene3D" id="1.10.287.770">
    <property type="entry name" value="YojJ-like"/>
    <property type="match status" value="1"/>
</dbReference>
<proteinExistence type="inferred from homology"/>
<dbReference type="Proteomes" id="UP000887566">
    <property type="component" value="Unplaced"/>
</dbReference>
<keyword evidence="5 13" id="KW-0812">Transmembrane</keyword>
<dbReference type="AlphaFoldDB" id="A0A914WZH9"/>
<evidence type="ECO:0000256" key="12">
    <source>
        <dbReference type="ARBA" id="ARBA00023303"/>
    </source>
</evidence>
<evidence type="ECO:0000256" key="4">
    <source>
        <dbReference type="ARBA" id="ARBA00022461"/>
    </source>
</evidence>
<keyword evidence="9 15" id="KW-0472">Membrane</keyword>
<evidence type="ECO:0000256" key="7">
    <source>
        <dbReference type="ARBA" id="ARBA00023053"/>
    </source>
</evidence>
<dbReference type="PANTHER" id="PTHR11690">
    <property type="entry name" value="AMILORIDE-SENSITIVE SODIUM CHANNEL-RELATED"/>
    <property type="match status" value="1"/>
</dbReference>
<feature type="region of interest" description="Disordered" evidence="14">
    <location>
        <begin position="83"/>
        <end position="110"/>
    </location>
</feature>
<protein>
    <submittedName>
        <fullName evidence="17">Uncharacterized protein</fullName>
    </submittedName>
</protein>
<keyword evidence="4 13" id="KW-0894">Sodium channel</keyword>
<evidence type="ECO:0000256" key="9">
    <source>
        <dbReference type="ARBA" id="ARBA00023136"/>
    </source>
</evidence>
<keyword evidence="11 13" id="KW-0739">Sodium transport</keyword>
<evidence type="ECO:0000256" key="11">
    <source>
        <dbReference type="ARBA" id="ARBA00023201"/>
    </source>
</evidence>
<dbReference type="WBParaSite" id="PSAMB.scaffold586size46481.g7116.t2">
    <property type="protein sequence ID" value="PSAMB.scaffold586size46481.g7116.t2"/>
    <property type="gene ID" value="PSAMB.scaffold586size46481.g7116"/>
</dbReference>
<feature type="compositionally biased region" description="Basic and acidic residues" evidence="14">
    <location>
        <begin position="12"/>
        <end position="23"/>
    </location>
</feature>
<sequence>MSTGDQQLPARDQPDAAHTDEERCLIMRTPPATSARSLRGRFQKSDSRMAYAETPATNGSALLVSIPSATSTAICRCRRRENGASCSRSPSDHRRRKRSAPDSDSSSDEDDDLRFYEYSTFHGVRDLFHSKSSLMSSLWLFTLIAAVLCSVYGCAAIIMEYVQRPVVVSYIQESVNKLSLPDVVVCPFNRFNHSFLEEHNVSAGLAQYLELSFPSPVPHSFQKHLYLETIKNIDRFQYELEQLLARMGNITYTEFIHRASLHCSAFFDETQFPICDNLTEIMTSAGKCFRIPGADQEGDGFGYGIRVVIRLPHRLFNPGVNQLLNDGIAVKLAERNRGIDHDLTFIPSGVHAIMPLYATRYDFMNDPPRYMCNHDADQTYSRIWCFEICLTKEAEDTCNCSLAASAVPRKPLLCTTKQFFHCFLAVVFSANHSKLVDSCKRQCRPPCSFWQYDKSVSYARFPAPEARFFVANDSEWEQLTHTIILEVFYTSLDYTVIKHMVSMTANSFVAQIGGQVSLWIGGSIISVFQLLIYILRYCCVCTERRIRKGKRIEYQSKDKANNRSKIVKYQQPPDVVYDEANCARNSFINTAGNDSRPANK</sequence>
<evidence type="ECO:0000256" key="10">
    <source>
        <dbReference type="ARBA" id="ARBA00023180"/>
    </source>
</evidence>
<keyword evidence="8 13" id="KW-0406">Ion transport</keyword>
<dbReference type="GO" id="GO:0015280">
    <property type="term" value="F:ligand-gated sodium channel activity"/>
    <property type="evidence" value="ECO:0007669"/>
    <property type="project" value="TreeGrafter"/>
</dbReference>
<evidence type="ECO:0000256" key="2">
    <source>
        <dbReference type="ARBA" id="ARBA00007193"/>
    </source>
</evidence>
<evidence type="ECO:0000256" key="8">
    <source>
        <dbReference type="ARBA" id="ARBA00023065"/>
    </source>
</evidence>
<feature type="transmembrane region" description="Helical" evidence="15">
    <location>
        <begin position="516"/>
        <end position="538"/>
    </location>
</feature>
<dbReference type="PANTHER" id="PTHR11690:SF244">
    <property type="entry name" value="DEGENERIN LIKE"/>
    <property type="match status" value="1"/>
</dbReference>
<comment type="similarity">
    <text evidence="2 13">Belongs to the amiloride-sensitive sodium channel (TC 1.A.6) family.</text>
</comment>
<keyword evidence="6 15" id="KW-1133">Transmembrane helix</keyword>
<evidence type="ECO:0000256" key="15">
    <source>
        <dbReference type="SAM" id="Phobius"/>
    </source>
</evidence>
<evidence type="ECO:0000256" key="13">
    <source>
        <dbReference type="RuleBase" id="RU000679"/>
    </source>
</evidence>